<proteinExistence type="inferred from homology"/>
<dbReference type="FunFam" id="1.10.630.10:FF:000163">
    <property type="entry name" value="Geraniol 8-hydroxylase"/>
    <property type="match status" value="1"/>
</dbReference>
<dbReference type="InterPro" id="IPR036396">
    <property type="entry name" value="Cyt_P450_sf"/>
</dbReference>
<evidence type="ECO:0008006" key="6">
    <source>
        <dbReference type="Google" id="ProtNLM"/>
    </source>
</evidence>
<evidence type="ECO:0000256" key="1">
    <source>
        <dbReference type="ARBA" id="ARBA00010617"/>
    </source>
</evidence>
<feature type="binding site" description="axial binding residue" evidence="2">
    <location>
        <position position="261"/>
    </location>
    <ligand>
        <name>heme</name>
        <dbReference type="ChEBI" id="CHEBI:30413"/>
    </ligand>
    <ligandPart>
        <name>Fe</name>
        <dbReference type="ChEBI" id="CHEBI:18248"/>
    </ligandPart>
</feature>
<keyword evidence="2 3" id="KW-0479">Metal-binding</keyword>
<dbReference type="InterPro" id="IPR002401">
    <property type="entry name" value="Cyt_P450_E_grp-I"/>
</dbReference>
<sequence length="318" mass="35907">MSNILVSADLDEPNSRKSREFKKNFMNMFELAGKPNLIDFFPWLGVVDPQRIRARVKPPFFKTLSFLDSIIGQRLAERERLGRNDGGDRDVLDTLLNMAEDDNEDLTRIDIKHLLSDLFMAATDTTSGTLEWAMSELMRNPEAMARAKAELDQVIGQGEQVKESDIPRLPYLQALVKETTRLHPLFPFLIPRKTIQDEELCGYTIPKDAQVLVNVWAIGRDRDVWGDDPDGFKPERFLGSDVDFRGGCFELIPFGSGRRICVGMPLASRMLHLMLGSLINCFDWKLEGGGKPEDIDMGEVFGLALQRAKPLRLVPVAV</sequence>
<dbReference type="Gene3D" id="1.10.630.10">
    <property type="entry name" value="Cytochrome P450"/>
    <property type="match status" value="1"/>
</dbReference>
<name>A0A7N0UEV0_KALFE</name>
<reference evidence="4" key="1">
    <citation type="submission" date="2021-01" db="UniProtKB">
        <authorList>
            <consortium name="EnsemblPlants"/>
        </authorList>
    </citation>
    <scope>IDENTIFICATION</scope>
</reference>
<evidence type="ECO:0000256" key="2">
    <source>
        <dbReference type="PIRSR" id="PIRSR602401-1"/>
    </source>
</evidence>
<dbReference type="AlphaFoldDB" id="A0A7N0UEV0"/>
<comment type="cofactor">
    <cofactor evidence="2">
        <name>heme</name>
        <dbReference type="ChEBI" id="CHEBI:30413"/>
    </cofactor>
</comment>
<dbReference type="EnsemblPlants" id="Kaladp0064s0034.1.v1.1">
    <property type="protein sequence ID" value="Kaladp0064s0034.1.v1.1"/>
    <property type="gene ID" value="Kaladp0064s0034.v1.1"/>
</dbReference>
<dbReference type="PROSITE" id="PS00086">
    <property type="entry name" value="CYTOCHROME_P450"/>
    <property type="match status" value="1"/>
</dbReference>
<dbReference type="PRINTS" id="PR00385">
    <property type="entry name" value="P450"/>
</dbReference>
<evidence type="ECO:0000313" key="5">
    <source>
        <dbReference type="Proteomes" id="UP000594263"/>
    </source>
</evidence>
<comment type="similarity">
    <text evidence="1 3">Belongs to the cytochrome P450 family.</text>
</comment>
<dbReference type="OMA" id="HQNSEIW"/>
<dbReference type="InterPro" id="IPR001128">
    <property type="entry name" value="Cyt_P450"/>
</dbReference>
<dbReference type="GO" id="GO:0016705">
    <property type="term" value="F:oxidoreductase activity, acting on paired donors, with incorporation or reduction of molecular oxygen"/>
    <property type="evidence" value="ECO:0007669"/>
    <property type="project" value="InterPro"/>
</dbReference>
<dbReference type="Gramene" id="Kaladp0064s0034.1.v1.1">
    <property type="protein sequence ID" value="Kaladp0064s0034.1.v1.1"/>
    <property type="gene ID" value="Kaladp0064s0034.v1.1"/>
</dbReference>
<keyword evidence="2 3" id="KW-0408">Iron</keyword>
<dbReference type="GO" id="GO:0020037">
    <property type="term" value="F:heme binding"/>
    <property type="evidence" value="ECO:0007669"/>
    <property type="project" value="InterPro"/>
</dbReference>
<keyword evidence="2 3" id="KW-0349">Heme</keyword>
<organism evidence="4 5">
    <name type="scientific">Kalanchoe fedtschenkoi</name>
    <name type="common">Lavender scallops</name>
    <name type="synonym">South American air plant</name>
    <dbReference type="NCBI Taxonomy" id="63787"/>
    <lineage>
        <taxon>Eukaryota</taxon>
        <taxon>Viridiplantae</taxon>
        <taxon>Streptophyta</taxon>
        <taxon>Embryophyta</taxon>
        <taxon>Tracheophyta</taxon>
        <taxon>Spermatophyta</taxon>
        <taxon>Magnoliopsida</taxon>
        <taxon>eudicotyledons</taxon>
        <taxon>Gunneridae</taxon>
        <taxon>Pentapetalae</taxon>
        <taxon>Saxifragales</taxon>
        <taxon>Crassulaceae</taxon>
        <taxon>Kalanchoe</taxon>
    </lineage>
</organism>
<dbReference type="GO" id="GO:0005506">
    <property type="term" value="F:iron ion binding"/>
    <property type="evidence" value="ECO:0007669"/>
    <property type="project" value="InterPro"/>
</dbReference>
<dbReference type="InterPro" id="IPR017972">
    <property type="entry name" value="Cyt_P450_CS"/>
</dbReference>
<keyword evidence="3" id="KW-0503">Monooxygenase</keyword>
<dbReference type="Pfam" id="PF00067">
    <property type="entry name" value="p450"/>
    <property type="match status" value="1"/>
</dbReference>
<dbReference type="PANTHER" id="PTHR47950">
    <property type="entry name" value="CYTOCHROME P450, FAMILY 76, SUBFAMILY C, POLYPEPTIDE 5-RELATED"/>
    <property type="match status" value="1"/>
</dbReference>
<keyword evidence="5" id="KW-1185">Reference proteome</keyword>
<dbReference type="GO" id="GO:0004497">
    <property type="term" value="F:monooxygenase activity"/>
    <property type="evidence" value="ECO:0007669"/>
    <property type="project" value="UniProtKB-KW"/>
</dbReference>
<dbReference type="SUPFAM" id="SSF48264">
    <property type="entry name" value="Cytochrome P450"/>
    <property type="match status" value="1"/>
</dbReference>
<protein>
    <recommendedName>
        <fullName evidence="6">Cytochrome P450 76AD1-like protein</fullName>
    </recommendedName>
</protein>
<dbReference type="PANTHER" id="PTHR47950:SF44">
    <property type="entry name" value="CYTOCHROME P450, FAMILY 76, SUBFAMILY C, POLYPEPTIDE 5-RELATED"/>
    <property type="match status" value="1"/>
</dbReference>
<keyword evidence="3" id="KW-0560">Oxidoreductase</keyword>
<evidence type="ECO:0000313" key="4">
    <source>
        <dbReference type="EnsemblPlants" id="Kaladp0064s0034.1.v1.1"/>
    </source>
</evidence>
<dbReference type="Proteomes" id="UP000594263">
    <property type="component" value="Unplaced"/>
</dbReference>
<evidence type="ECO:0000256" key="3">
    <source>
        <dbReference type="RuleBase" id="RU000461"/>
    </source>
</evidence>
<accession>A0A7N0UEV0</accession>
<dbReference type="PRINTS" id="PR00463">
    <property type="entry name" value="EP450I"/>
</dbReference>